<gene>
    <name evidence="1" type="ORF">FE810_14090</name>
</gene>
<name>A0A5R9IDG2_9GAMM</name>
<dbReference type="Proteomes" id="UP000307790">
    <property type="component" value="Unassembled WGS sequence"/>
</dbReference>
<dbReference type="AlphaFoldDB" id="A0A5R9IDG2"/>
<sequence>MRKLKQIQSRVNVSSAIFSFFSGQVPGKLHLQLFCAGANSHYVDVQDPLEQEDLMKLLTDLRYLNESNAKKALKIPVSFWSNIRITFSGYDAVQGFKVRAYITGFLFFSSSAFMRSYLSIVDLNRLIGNLERCID</sequence>
<proteinExistence type="predicted"/>
<dbReference type="RefSeq" id="WP_138320771.1">
    <property type="nucleotide sequence ID" value="NZ_VCBC01000015.1"/>
</dbReference>
<comment type="caution">
    <text evidence="1">The sequence shown here is derived from an EMBL/GenBank/DDBJ whole genome shotgun (WGS) entry which is preliminary data.</text>
</comment>
<protein>
    <submittedName>
        <fullName evidence="1">Uncharacterized protein</fullName>
    </submittedName>
</protein>
<dbReference type="EMBL" id="VCBC01000015">
    <property type="protein sequence ID" value="TLU61636.1"/>
    <property type="molecule type" value="Genomic_DNA"/>
</dbReference>
<organism evidence="1 2">
    <name type="scientific">Thalassotalea litorea</name>
    <dbReference type="NCBI Taxonomy" id="2020715"/>
    <lineage>
        <taxon>Bacteria</taxon>
        <taxon>Pseudomonadati</taxon>
        <taxon>Pseudomonadota</taxon>
        <taxon>Gammaproteobacteria</taxon>
        <taxon>Alteromonadales</taxon>
        <taxon>Colwelliaceae</taxon>
        <taxon>Thalassotalea</taxon>
    </lineage>
</organism>
<keyword evidence="2" id="KW-1185">Reference proteome</keyword>
<evidence type="ECO:0000313" key="1">
    <source>
        <dbReference type="EMBL" id="TLU61636.1"/>
    </source>
</evidence>
<reference evidence="1 2" key="1">
    <citation type="submission" date="2019-05" db="EMBL/GenBank/DDBJ databases">
        <title>Genome sequences of Thalassotalea litorea 1K03283.</title>
        <authorList>
            <person name="Zhang D."/>
        </authorList>
    </citation>
    <scope>NUCLEOTIDE SEQUENCE [LARGE SCALE GENOMIC DNA]</scope>
    <source>
        <strain evidence="1 2">MCCC 1K03283</strain>
    </source>
</reference>
<evidence type="ECO:0000313" key="2">
    <source>
        <dbReference type="Proteomes" id="UP000307790"/>
    </source>
</evidence>
<dbReference type="OrthoDB" id="6399434at2"/>
<accession>A0A5R9IDG2</accession>